<comment type="caution">
    <text evidence="8">The sequence shown here is derived from an EMBL/GenBank/DDBJ whole genome shotgun (WGS) entry which is preliminary data.</text>
</comment>
<comment type="similarity">
    <text evidence="7">Belongs to the aspartate/glutamate racemases family.</text>
</comment>
<comment type="pathway">
    <text evidence="7">Cell wall biogenesis; peptidoglycan biosynthesis.</text>
</comment>
<evidence type="ECO:0000313" key="8">
    <source>
        <dbReference type="EMBL" id="MFD1018951.1"/>
    </source>
</evidence>
<feature type="active site" description="Proton donor/acceptor" evidence="7">
    <location>
        <position position="184"/>
    </location>
</feature>
<dbReference type="InterPro" id="IPR018187">
    <property type="entry name" value="Asp/Glu_racemase_AS_1"/>
</dbReference>
<feature type="active site" description="Proton donor/acceptor" evidence="7">
    <location>
        <position position="72"/>
    </location>
</feature>
<dbReference type="NCBIfam" id="NF002035">
    <property type="entry name" value="PRK00865.1-3"/>
    <property type="match status" value="1"/>
</dbReference>
<keyword evidence="9" id="KW-1185">Reference proteome</keyword>
<dbReference type="Gene3D" id="3.40.50.1860">
    <property type="match status" value="2"/>
</dbReference>
<proteinExistence type="inferred from homology"/>
<comment type="function">
    <text evidence="7">Provides the (R)-glutamate required for cell wall biosynthesis.</text>
</comment>
<dbReference type="NCBIfam" id="TIGR00067">
    <property type="entry name" value="glut_race"/>
    <property type="match status" value="1"/>
</dbReference>
<feature type="binding site" evidence="7">
    <location>
        <begin position="73"/>
        <end position="74"/>
    </location>
    <ligand>
        <name>substrate</name>
    </ligand>
</feature>
<dbReference type="InterPro" id="IPR001920">
    <property type="entry name" value="Asp/Glu_race"/>
</dbReference>
<dbReference type="HAMAP" id="MF_00258">
    <property type="entry name" value="Glu_racemase"/>
    <property type="match status" value="1"/>
</dbReference>
<dbReference type="RefSeq" id="WP_386057844.1">
    <property type="nucleotide sequence ID" value="NZ_JBHTKL010000001.1"/>
</dbReference>
<keyword evidence="5 7" id="KW-0413">Isomerase</keyword>
<dbReference type="GO" id="GO:0008881">
    <property type="term" value="F:glutamate racemase activity"/>
    <property type="evidence" value="ECO:0007669"/>
    <property type="project" value="UniProtKB-EC"/>
</dbReference>
<evidence type="ECO:0000256" key="4">
    <source>
        <dbReference type="ARBA" id="ARBA00022984"/>
    </source>
</evidence>
<evidence type="ECO:0000256" key="7">
    <source>
        <dbReference type="HAMAP-Rule" id="MF_00258"/>
    </source>
</evidence>
<dbReference type="PROSITE" id="PS00924">
    <property type="entry name" value="ASP_GLU_RACEMASE_2"/>
    <property type="match status" value="1"/>
</dbReference>
<dbReference type="InterPro" id="IPR004391">
    <property type="entry name" value="Glu_race"/>
</dbReference>
<dbReference type="InterPro" id="IPR015942">
    <property type="entry name" value="Asp/Glu/hydantoin_racemase"/>
</dbReference>
<gene>
    <name evidence="8" type="primary">racE</name>
    <name evidence="7" type="synonym">murI</name>
    <name evidence="8" type="ORF">ACFQ2J_07045</name>
</gene>
<dbReference type="PANTHER" id="PTHR21198:SF2">
    <property type="entry name" value="GLUTAMATE RACEMASE"/>
    <property type="match status" value="1"/>
</dbReference>
<reference evidence="9" key="1">
    <citation type="journal article" date="2019" name="Int. J. Syst. Evol. Microbiol.">
        <title>The Global Catalogue of Microorganisms (GCM) 10K type strain sequencing project: providing services to taxonomists for standard genome sequencing and annotation.</title>
        <authorList>
            <consortium name="The Broad Institute Genomics Platform"/>
            <consortium name="The Broad Institute Genome Sequencing Center for Infectious Disease"/>
            <person name="Wu L."/>
            <person name="Ma J."/>
        </authorList>
    </citation>
    <scope>NUCLEOTIDE SEQUENCE [LARGE SCALE GENOMIC DNA]</scope>
    <source>
        <strain evidence="9">CCUG 56607</strain>
    </source>
</reference>
<dbReference type="Pfam" id="PF01177">
    <property type="entry name" value="Asp_Glu_race"/>
    <property type="match status" value="1"/>
</dbReference>
<feature type="binding site" evidence="7">
    <location>
        <begin position="185"/>
        <end position="186"/>
    </location>
    <ligand>
        <name>substrate</name>
    </ligand>
</feature>
<evidence type="ECO:0000256" key="1">
    <source>
        <dbReference type="ARBA" id="ARBA00001602"/>
    </source>
</evidence>
<dbReference type="SUPFAM" id="SSF53681">
    <property type="entry name" value="Aspartate/glutamate racemase"/>
    <property type="match status" value="2"/>
</dbReference>
<accession>A0ABW3L0S1</accession>
<dbReference type="EMBL" id="JBHTKL010000001">
    <property type="protein sequence ID" value="MFD1018951.1"/>
    <property type="molecule type" value="Genomic_DNA"/>
</dbReference>
<evidence type="ECO:0000256" key="2">
    <source>
        <dbReference type="ARBA" id="ARBA00013090"/>
    </source>
</evidence>
<feature type="binding site" evidence="7">
    <location>
        <begin position="41"/>
        <end position="42"/>
    </location>
    <ligand>
        <name>substrate</name>
    </ligand>
</feature>
<feature type="binding site" evidence="7">
    <location>
        <begin position="9"/>
        <end position="10"/>
    </location>
    <ligand>
        <name>substrate</name>
    </ligand>
</feature>
<protein>
    <recommendedName>
        <fullName evidence="2 7">Glutamate racemase</fullName>
        <ecNumber evidence="2 7">5.1.1.3</ecNumber>
    </recommendedName>
</protein>
<dbReference type="Proteomes" id="UP001596990">
    <property type="component" value="Unassembled WGS sequence"/>
</dbReference>
<comment type="catalytic activity">
    <reaction evidence="1 7">
        <text>L-glutamate = D-glutamate</text>
        <dbReference type="Rhea" id="RHEA:12813"/>
        <dbReference type="ChEBI" id="CHEBI:29985"/>
        <dbReference type="ChEBI" id="CHEBI:29986"/>
        <dbReference type="EC" id="5.1.1.3"/>
    </reaction>
</comment>
<dbReference type="PROSITE" id="PS00923">
    <property type="entry name" value="ASP_GLU_RACEMASE_1"/>
    <property type="match status" value="1"/>
</dbReference>
<evidence type="ECO:0000256" key="6">
    <source>
        <dbReference type="ARBA" id="ARBA00023316"/>
    </source>
</evidence>
<evidence type="ECO:0000256" key="3">
    <source>
        <dbReference type="ARBA" id="ARBA00022960"/>
    </source>
</evidence>
<evidence type="ECO:0000256" key="5">
    <source>
        <dbReference type="ARBA" id="ARBA00023235"/>
    </source>
</evidence>
<keyword evidence="4 7" id="KW-0573">Peptidoglycan synthesis</keyword>
<dbReference type="PANTHER" id="PTHR21198">
    <property type="entry name" value="GLUTAMATE RACEMASE"/>
    <property type="match status" value="1"/>
</dbReference>
<keyword evidence="6 7" id="KW-0961">Cell wall biogenesis/degradation</keyword>
<evidence type="ECO:0000313" key="9">
    <source>
        <dbReference type="Proteomes" id="UP001596990"/>
    </source>
</evidence>
<keyword evidence="3 7" id="KW-0133">Cell shape</keyword>
<sequence>MRRPIGVIDSGVGGLTVAKELIRQLPYEQLLYVGDTSRCPYGPRPKEEVYRYTWEMVDYLLEKNIKLLVVACNTATAYTLEDLQNKLDIPVIGVIQPGSRAAIKASHNKRIGVIATEGTIASGAYPTALEMIDRRIRVNDLACPSLVPMIESGDIEGEQAVQIVHHALKPLKEKNHIDTLILGCTHYPLIKTLIENEMGSHIQVICSGEETAREVSLILSYQNLLNKEDVLPVHEFFTTGDKEKFKRIANAWFDEPIEFLRSIELG</sequence>
<dbReference type="InterPro" id="IPR033134">
    <property type="entry name" value="Asp/Glu_racemase_AS_2"/>
</dbReference>
<dbReference type="EC" id="5.1.1.3" evidence="2 7"/>
<name>A0ABW3L0S1_9BACI</name>
<organism evidence="8 9">
    <name type="scientific">Thalassobacillus hwangdonensis</name>
    <dbReference type="NCBI Taxonomy" id="546108"/>
    <lineage>
        <taxon>Bacteria</taxon>
        <taxon>Bacillati</taxon>
        <taxon>Bacillota</taxon>
        <taxon>Bacilli</taxon>
        <taxon>Bacillales</taxon>
        <taxon>Bacillaceae</taxon>
        <taxon>Thalassobacillus</taxon>
    </lineage>
</organism>